<name>D2R8S2_PIRSD</name>
<comment type="subcellular location">
    <subcellularLocation>
        <location evidence="5">Cytoplasm</location>
    </subcellularLocation>
</comment>
<dbReference type="PANTHER" id="PTHR34984">
    <property type="entry name" value="CARBON STORAGE REGULATOR"/>
    <property type="match status" value="1"/>
</dbReference>
<dbReference type="STRING" id="530564.Psta_2948"/>
<dbReference type="PANTHER" id="PTHR34984:SF1">
    <property type="entry name" value="CARBON STORAGE REGULATOR"/>
    <property type="match status" value="1"/>
</dbReference>
<dbReference type="InterPro" id="IPR036107">
    <property type="entry name" value="CsrA_sf"/>
</dbReference>
<evidence type="ECO:0000256" key="1">
    <source>
        <dbReference type="ARBA" id="ARBA00022490"/>
    </source>
</evidence>
<comment type="subunit">
    <text evidence="5">Homodimer; the beta-strands of each monomer intercalate to form a hydrophobic core, while the alpha-helices form wings that extend away from the core.</text>
</comment>
<comment type="similarity">
    <text evidence="5">Belongs to the CsrA/RsmA family.</text>
</comment>
<keyword evidence="7" id="KW-1185">Reference proteome</keyword>
<dbReference type="GO" id="GO:0006402">
    <property type="term" value="P:mRNA catabolic process"/>
    <property type="evidence" value="ECO:0007669"/>
    <property type="project" value="InterPro"/>
</dbReference>
<dbReference type="GO" id="GO:0045947">
    <property type="term" value="P:negative regulation of translational initiation"/>
    <property type="evidence" value="ECO:0007669"/>
    <property type="project" value="UniProtKB-UniRule"/>
</dbReference>
<accession>D2R8S2</accession>
<sequence>MLVLSRKVGERILIGDQIAITVVRISGGGVRIGIEAPSHMAVVREELATKAAVESAAALPLSAGGTTSVAEVQVASTPVEQQKLLPSPAPRKAK</sequence>
<evidence type="ECO:0000256" key="3">
    <source>
        <dbReference type="ARBA" id="ARBA00022845"/>
    </source>
</evidence>
<dbReference type="AlphaFoldDB" id="D2R8S2"/>
<evidence type="ECO:0000256" key="2">
    <source>
        <dbReference type="ARBA" id="ARBA00022491"/>
    </source>
</evidence>
<evidence type="ECO:0000256" key="5">
    <source>
        <dbReference type="HAMAP-Rule" id="MF_00167"/>
    </source>
</evidence>
<evidence type="ECO:0000313" key="7">
    <source>
        <dbReference type="Proteomes" id="UP000001887"/>
    </source>
</evidence>
<dbReference type="GO" id="GO:0005829">
    <property type="term" value="C:cytosol"/>
    <property type="evidence" value="ECO:0007669"/>
    <property type="project" value="TreeGrafter"/>
</dbReference>
<keyword evidence="3 5" id="KW-0810">Translation regulation</keyword>
<proteinExistence type="inferred from homology"/>
<dbReference type="eggNOG" id="COG1551">
    <property type="taxonomic scope" value="Bacteria"/>
</dbReference>
<dbReference type="Pfam" id="PF02599">
    <property type="entry name" value="CsrA"/>
    <property type="match status" value="1"/>
</dbReference>
<keyword evidence="5" id="KW-1005">Bacterial flagellum biogenesis</keyword>
<keyword evidence="4 5" id="KW-0694">RNA-binding</keyword>
<evidence type="ECO:0000313" key="6">
    <source>
        <dbReference type="EMBL" id="ADB17613.1"/>
    </source>
</evidence>
<dbReference type="SUPFAM" id="SSF117130">
    <property type="entry name" value="CsrA-like"/>
    <property type="match status" value="1"/>
</dbReference>
<dbReference type="HAMAP" id="MF_00167">
    <property type="entry name" value="CsrA"/>
    <property type="match status" value="1"/>
</dbReference>
<reference evidence="6 7" key="1">
    <citation type="journal article" date="2009" name="Stand. Genomic Sci.">
        <title>Complete genome sequence of Pirellula staleyi type strain (ATCC 27377).</title>
        <authorList>
            <person name="Clum A."/>
            <person name="Tindall B.J."/>
            <person name="Sikorski J."/>
            <person name="Ivanova N."/>
            <person name="Mavrommatis K."/>
            <person name="Lucas S."/>
            <person name="Glavina del Rio T."/>
            <person name="Nolan M."/>
            <person name="Chen F."/>
            <person name="Tice H."/>
            <person name="Pitluck S."/>
            <person name="Cheng J.F."/>
            <person name="Chertkov O."/>
            <person name="Brettin T."/>
            <person name="Han C."/>
            <person name="Detter J.C."/>
            <person name="Kuske C."/>
            <person name="Bruce D."/>
            <person name="Goodwin L."/>
            <person name="Ovchinikova G."/>
            <person name="Pati A."/>
            <person name="Mikhailova N."/>
            <person name="Chen A."/>
            <person name="Palaniappan K."/>
            <person name="Land M."/>
            <person name="Hauser L."/>
            <person name="Chang Y.J."/>
            <person name="Jeffries C.D."/>
            <person name="Chain P."/>
            <person name="Rohde M."/>
            <person name="Goker M."/>
            <person name="Bristow J."/>
            <person name="Eisen J.A."/>
            <person name="Markowitz V."/>
            <person name="Hugenholtz P."/>
            <person name="Kyrpides N.C."/>
            <person name="Klenk H.P."/>
            <person name="Lapidus A."/>
        </authorList>
    </citation>
    <scope>NUCLEOTIDE SEQUENCE [LARGE SCALE GENOMIC DNA]</scope>
    <source>
        <strain evidence="7">ATCC 27377 / DSM 6068 / ICPB 4128</strain>
    </source>
</reference>
<comment type="function">
    <text evidence="5">A translational regulator that binds mRNA to regulate translation initiation and/or mRNA stability. Usually binds in the 5'-UTR at or near the Shine-Dalgarno sequence preventing ribosome-binding, thus repressing translation. Its main target seems to be the major flagellin gene, while its function is anatagonized by FliW.</text>
</comment>
<dbReference type="GO" id="GO:0044781">
    <property type="term" value="P:bacterial-type flagellum organization"/>
    <property type="evidence" value="ECO:0007669"/>
    <property type="project" value="UniProtKB-KW"/>
</dbReference>
<evidence type="ECO:0000256" key="4">
    <source>
        <dbReference type="ARBA" id="ARBA00022884"/>
    </source>
</evidence>
<dbReference type="GO" id="GO:0006109">
    <property type="term" value="P:regulation of carbohydrate metabolic process"/>
    <property type="evidence" value="ECO:0007669"/>
    <property type="project" value="InterPro"/>
</dbReference>
<dbReference type="InterPro" id="IPR003751">
    <property type="entry name" value="CsrA"/>
</dbReference>
<dbReference type="HOGENOM" id="CLU_164837_1_1_0"/>
<dbReference type="Proteomes" id="UP000001887">
    <property type="component" value="Chromosome"/>
</dbReference>
<keyword evidence="2 5" id="KW-0678">Repressor</keyword>
<dbReference type="FunFam" id="2.60.40.4380:FF:000002">
    <property type="entry name" value="Translational regulator CsrA"/>
    <property type="match status" value="1"/>
</dbReference>
<protein>
    <recommendedName>
        <fullName evidence="5">Translational regulator CsrA</fullName>
    </recommendedName>
</protein>
<dbReference type="KEGG" id="psl:Psta_2948"/>
<organism evidence="6 7">
    <name type="scientific">Pirellula staleyi (strain ATCC 27377 / DSM 6068 / ICPB 4128)</name>
    <name type="common">Pirella staleyi</name>
    <dbReference type="NCBI Taxonomy" id="530564"/>
    <lineage>
        <taxon>Bacteria</taxon>
        <taxon>Pseudomonadati</taxon>
        <taxon>Planctomycetota</taxon>
        <taxon>Planctomycetia</taxon>
        <taxon>Pirellulales</taxon>
        <taxon>Pirellulaceae</taxon>
        <taxon>Pirellula</taxon>
    </lineage>
</organism>
<dbReference type="GO" id="GO:1902208">
    <property type="term" value="P:regulation of bacterial-type flagellum assembly"/>
    <property type="evidence" value="ECO:0007669"/>
    <property type="project" value="UniProtKB-UniRule"/>
</dbReference>
<keyword evidence="1 5" id="KW-0963">Cytoplasm</keyword>
<dbReference type="EMBL" id="CP001848">
    <property type="protein sequence ID" value="ADB17613.1"/>
    <property type="molecule type" value="Genomic_DNA"/>
</dbReference>
<gene>
    <name evidence="5" type="primary">csrA</name>
    <name evidence="6" type="ordered locus">Psta_2948</name>
</gene>
<dbReference type="Gene3D" id="2.60.40.4380">
    <property type="entry name" value="Translational regulator CsrA"/>
    <property type="match status" value="1"/>
</dbReference>
<dbReference type="OrthoDB" id="289081at2"/>
<dbReference type="GO" id="GO:0048027">
    <property type="term" value="F:mRNA 5'-UTR binding"/>
    <property type="evidence" value="ECO:0007669"/>
    <property type="project" value="UniProtKB-UniRule"/>
</dbReference>